<comment type="similarity">
    <text evidence="1 7">Belongs to the DeoC/FbaB aldolase family. DeoC type 1 subfamily.</text>
</comment>
<dbReference type="InterPro" id="IPR028581">
    <property type="entry name" value="DeoC_typeI"/>
</dbReference>
<dbReference type="GO" id="GO:0016052">
    <property type="term" value="P:carbohydrate catabolic process"/>
    <property type="evidence" value="ECO:0007669"/>
    <property type="project" value="TreeGrafter"/>
</dbReference>
<dbReference type="InterPro" id="IPR013785">
    <property type="entry name" value="Aldolase_TIM"/>
</dbReference>
<keyword evidence="3 7" id="KW-0456">Lyase</keyword>
<comment type="subcellular location">
    <subcellularLocation>
        <location evidence="7">Cytoplasm</location>
    </subcellularLocation>
</comment>
<dbReference type="EC" id="4.1.2.4" evidence="7"/>
<dbReference type="GO" id="GO:0004139">
    <property type="term" value="F:deoxyribose-phosphate aldolase activity"/>
    <property type="evidence" value="ECO:0007669"/>
    <property type="project" value="UniProtKB-UniRule"/>
</dbReference>
<organism evidence="8 9">
    <name type="scientific">Candidatus Viridilinea mediisalina</name>
    <dbReference type="NCBI Taxonomy" id="2024553"/>
    <lineage>
        <taxon>Bacteria</taxon>
        <taxon>Bacillati</taxon>
        <taxon>Chloroflexota</taxon>
        <taxon>Chloroflexia</taxon>
        <taxon>Chloroflexales</taxon>
        <taxon>Chloroflexineae</taxon>
        <taxon>Oscillochloridaceae</taxon>
        <taxon>Candidatus Viridilinea</taxon>
    </lineage>
</organism>
<dbReference type="SMART" id="SM01133">
    <property type="entry name" value="DeoC"/>
    <property type="match status" value="1"/>
</dbReference>
<dbReference type="HAMAP" id="MF_00114">
    <property type="entry name" value="DeoC_type1"/>
    <property type="match status" value="1"/>
</dbReference>
<evidence type="ECO:0000256" key="4">
    <source>
        <dbReference type="ARBA" id="ARBA00023270"/>
    </source>
</evidence>
<name>A0A2A6RCW1_9CHLR</name>
<comment type="pathway">
    <text evidence="7">Carbohydrate degradation; 2-deoxy-D-ribose 1-phosphate degradation; D-glyceraldehyde 3-phosphate and acetaldehyde from 2-deoxy-alpha-D-ribose 1-phosphate: step 2/2.</text>
</comment>
<keyword evidence="4 7" id="KW-0704">Schiff base</keyword>
<dbReference type="GO" id="GO:0005737">
    <property type="term" value="C:cytoplasm"/>
    <property type="evidence" value="ECO:0007669"/>
    <property type="project" value="UniProtKB-SubCell"/>
</dbReference>
<accession>A0A2A6RCW1</accession>
<feature type="active site" description="Schiff-base intermediate with acetaldehyde" evidence="7">
    <location>
        <position position="185"/>
    </location>
</feature>
<dbReference type="UniPathway" id="UPA00002">
    <property type="reaction ID" value="UER00468"/>
</dbReference>
<dbReference type="AlphaFoldDB" id="A0A2A6RCW1"/>
<evidence type="ECO:0000313" key="8">
    <source>
        <dbReference type="EMBL" id="PDV99013.1"/>
    </source>
</evidence>
<keyword evidence="9" id="KW-1185">Reference proteome</keyword>
<dbReference type="CDD" id="cd00959">
    <property type="entry name" value="DeoC"/>
    <property type="match status" value="1"/>
</dbReference>
<dbReference type="PANTHER" id="PTHR10889:SF1">
    <property type="entry name" value="DEOXYRIBOSE-PHOSPHATE ALDOLASE"/>
    <property type="match status" value="1"/>
</dbReference>
<comment type="caution">
    <text evidence="8">The sequence shown here is derived from an EMBL/GenBank/DDBJ whole genome shotgun (WGS) entry which is preliminary data.</text>
</comment>
<dbReference type="InterPro" id="IPR011343">
    <property type="entry name" value="DeoC"/>
</dbReference>
<sequence length="250" mass="25840">MDELIEQVAQRIAEFPSLPSATPLPRTPPPRDLSFAQRIDHTLLRPEATPDQITSLCEEALQHGFASVCVNPCFVPLCSRLLANSAVTICTVIGFPLGATSHTARCTEAAQAITDGAREIDMVIPIGLLKAGDLQAVCSAIRAMAGIAHAAEALTKVIIETALLSDEEKITACMLAARAGADFVKTSTGFLGGGASVADVALMRRVVGPNLGIKASGGIRSYAAALELINAGADRIGTSAGIAMLHEAAA</sequence>
<evidence type="ECO:0000256" key="6">
    <source>
        <dbReference type="ARBA" id="ARBA00056337"/>
    </source>
</evidence>
<feature type="active site" description="Proton donor/acceptor" evidence="7">
    <location>
        <position position="214"/>
    </location>
</feature>
<dbReference type="PANTHER" id="PTHR10889">
    <property type="entry name" value="DEOXYRIBOSE-PHOSPHATE ALDOLASE"/>
    <property type="match status" value="1"/>
</dbReference>
<dbReference type="EMBL" id="NQWI01000247">
    <property type="protein sequence ID" value="PDV99013.1"/>
    <property type="molecule type" value="Genomic_DNA"/>
</dbReference>
<keyword evidence="2 7" id="KW-0963">Cytoplasm</keyword>
<dbReference type="SUPFAM" id="SSF51569">
    <property type="entry name" value="Aldolase"/>
    <property type="match status" value="1"/>
</dbReference>
<dbReference type="PIRSF" id="PIRSF001357">
    <property type="entry name" value="DeoC"/>
    <property type="match status" value="1"/>
</dbReference>
<proteinExistence type="inferred from homology"/>
<dbReference type="FunFam" id="3.20.20.70:FF:000044">
    <property type="entry name" value="Deoxyribose-phosphate aldolase"/>
    <property type="match status" value="1"/>
</dbReference>
<dbReference type="Pfam" id="PF01791">
    <property type="entry name" value="DeoC"/>
    <property type="match status" value="1"/>
</dbReference>
<dbReference type="InterPro" id="IPR002915">
    <property type="entry name" value="DeoC/FbaB/LacD_aldolase"/>
</dbReference>
<comment type="catalytic activity">
    <reaction evidence="5 7">
        <text>2-deoxy-D-ribose 5-phosphate = D-glyceraldehyde 3-phosphate + acetaldehyde</text>
        <dbReference type="Rhea" id="RHEA:12821"/>
        <dbReference type="ChEBI" id="CHEBI:15343"/>
        <dbReference type="ChEBI" id="CHEBI:59776"/>
        <dbReference type="ChEBI" id="CHEBI:62877"/>
        <dbReference type="EC" id="4.1.2.4"/>
    </reaction>
</comment>
<protein>
    <recommendedName>
        <fullName evidence="7">Deoxyribose-phosphate aldolase</fullName>
        <shortName evidence="7">DERA</shortName>
        <ecNumber evidence="7">4.1.2.4</ecNumber>
    </recommendedName>
    <alternativeName>
        <fullName evidence="7">2-deoxy-D-ribose 5-phosphate aldolase</fullName>
    </alternativeName>
    <alternativeName>
        <fullName evidence="7">Phosphodeoxyriboaldolase</fullName>
        <shortName evidence="7">Deoxyriboaldolase</shortName>
    </alternativeName>
</protein>
<evidence type="ECO:0000256" key="7">
    <source>
        <dbReference type="HAMAP-Rule" id="MF_00114"/>
    </source>
</evidence>
<feature type="active site" description="Proton donor/acceptor" evidence="7">
    <location>
        <position position="121"/>
    </location>
</feature>
<dbReference type="GO" id="GO:0009264">
    <property type="term" value="P:deoxyribonucleotide catabolic process"/>
    <property type="evidence" value="ECO:0007669"/>
    <property type="project" value="UniProtKB-UniRule"/>
</dbReference>
<dbReference type="OrthoDB" id="9778711at2"/>
<evidence type="ECO:0000256" key="2">
    <source>
        <dbReference type="ARBA" id="ARBA00022490"/>
    </source>
</evidence>
<evidence type="ECO:0000256" key="3">
    <source>
        <dbReference type="ARBA" id="ARBA00023239"/>
    </source>
</evidence>
<evidence type="ECO:0000313" key="9">
    <source>
        <dbReference type="Proteomes" id="UP000220527"/>
    </source>
</evidence>
<dbReference type="NCBIfam" id="TIGR00126">
    <property type="entry name" value="deoC"/>
    <property type="match status" value="1"/>
</dbReference>
<gene>
    <name evidence="7 8" type="primary">deoC</name>
    <name evidence="8" type="ORF">CJ255_21750</name>
</gene>
<evidence type="ECO:0000256" key="1">
    <source>
        <dbReference type="ARBA" id="ARBA00010936"/>
    </source>
</evidence>
<dbReference type="Gene3D" id="3.20.20.70">
    <property type="entry name" value="Aldolase class I"/>
    <property type="match status" value="1"/>
</dbReference>
<comment type="function">
    <text evidence="6 7">Catalyzes a reversible aldol reaction between acetaldehyde and D-glyceraldehyde 3-phosphate to generate 2-deoxy-D-ribose 5-phosphate.</text>
</comment>
<evidence type="ECO:0000256" key="5">
    <source>
        <dbReference type="ARBA" id="ARBA00048791"/>
    </source>
</evidence>
<dbReference type="Proteomes" id="UP000220527">
    <property type="component" value="Unassembled WGS sequence"/>
</dbReference>
<reference evidence="9" key="1">
    <citation type="submission" date="2017-08" db="EMBL/GenBank/DDBJ databases">
        <authorList>
            <person name="Grouzdev D.S."/>
            <person name="Gaisin V.A."/>
            <person name="Rysina M.S."/>
            <person name="Gorlenko V.M."/>
        </authorList>
    </citation>
    <scope>NUCLEOTIDE SEQUENCE [LARGE SCALE GENOMIC DNA]</scope>
    <source>
        <strain evidence="9">Kir15-3F</strain>
    </source>
</reference>
<dbReference type="GO" id="GO:0006018">
    <property type="term" value="P:2-deoxyribose 1-phosphate catabolic process"/>
    <property type="evidence" value="ECO:0007669"/>
    <property type="project" value="UniProtKB-UniRule"/>
</dbReference>